<accession>A0A9D9IXU1</accession>
<sequence>MNLITFASPLHDATSVYACRQNLFDRLKDKDFLEKYGLPQYGKLSICDCGSAVLPTEDVVCFIATGGTEELFREKFDQLPKDIILLSDGYHNSLAASFEIASFLDQHGISARMVNIPLETEAPAETTCDTTEDENRNRFGNIYNPQVREYLSRSTVGLIGGASSWLIASDVDLDYLSSEFETRFIHIGIDELIGEYASVCGGAPEGTPSEEERIRAAENMEMALRNIVARHGLTALTVKCFDLLPSCRTTSCLALARLNDEGIICGCEGDIPSLWTMMTVYAHCGRAPFMANPSSSDRSRLSVDFAHCTVPTSMASSFTLPTHFESGIGVGVAGILPTGRYSIVKIGGRKLDRIFWAKGSVTANTCIAARCRTQVSFRFDNSEDFDRFFANRLGNHVILTAAL</sequence>
<evidence type="ECO:0000313" key="3">
    <source>
        <dbReference type="EMBL" id="MBO8480420.1"/>
    </source>
</evidence>
<dbReference type="GO" id="GO:0016861">
    <property type="term" value="F:intramolecular oxidoreductase activity, interconverting aldoses and ketoses"/>
    <property type="evidence" value="ECO:0007669"/>
    <property type="project" value="InterPro"/>
</dbReference>
<reference evidence="3" key="1">
    <citation type="submission" date="2020-10" db="EMBL/GenBank/DDBJ databases">
        <authorList>
            <person name="Gilroy R."/>
        </authorList>
    </citation>
    <scope>NUCLEOTIDE SEQUENCE</scope>
    <source>
        <strain evidence="3">B3-1481</strain>
    </source>
</reference>
<evidence type="ECO:0000256" key="1">
    <source>
        <dbReference type="ARBA" id="ARBA00023235"/>
    </source>
</evidence>
<organism evidence="3 4">
    <name type="scientific">Candidatus Cryptobacteroides avistercoris</name>
    <dbReference type="NCBI Taxonomy" id="2840758"/>
    <lineage>
        <taxon>Bacteria</taxon>
        <taxon>Pseudomonadati</taxon>
        <taxon>Bacteroidota</taxon>
        <taxon>Bacteroidia</taxon>
        <taxon>Bacteroidales</taxon>
        <taxon>Candidatus Cryptobacteroides</taxon>
    </lineage>
</organism>
<keyword evidence="1" id="KW-0413">Isomerase</keyword>
<dbReference type="EMBL" id="JADILW010000068">
    <property type="protein sequence ID" value="MBO8480420.1"/>
    <property type="molecule type" value="Genomic_DNA"/>
</dbReference>
<evidence type="ECO:0000313" key="4">
    <source>
        <dbReference type="Proteomes" id="UP000823769"/>
    </source>
</evidence>
<dbReference type="InterPro" id="IPR009015">
    <property type="entry name" value="Fucose_isomerase_N/cen_sf"/>
</dbReference>
<dbReference type="PANTHER" id="PTHR36120">
    <property type="entry name" value="FUCOSE ISOMERASE"/>
    <property type="match status" value="1"/>
</dbReference>
<dbReference type="PANTHER" id="PTHR36120:SF2">
    <property type="entry name" value="FUCOSE ISOMERASE"/>
    <property type="match status" value="1"/>
</dbReference>
<dbReference type="AlphaFoldDB" id="A0A9D9IXU1"/>
<keyword evidence="2" id="KW-0119">Carbohydrate metabolism</keyword>
<reference evidence="3" key="2">
    <citation type="journal article" date="2021" name="PeerJ">
        <title>Extensive microbial diversity within the chicken gut microbiome revealed by metagenomics and culture.</title>
        <authorList>
            <person name="Gilroy R."/>
            <person name="Ravi A."/>
            <person name="Getino M."/>
            <person name="Pursley I."/>
            <person name="Horton D.L."/>
            <person name="Alikhan N.F."/>
            <person name="Baker D."/>
            <person name="Gharbi K."/>
            <person name="Hall N."/>
            <person name="Watson M."/>
            <person name="Adriaenssens E.M."/>
            <person name="Foster-Nyarko E."/>
            <person name="Jarju S."/>
            <person name="Secka A."/>
            <person name="Antonio M."/>
            <person name="Oren A."/>
            <person name="Chaudhuri R.R."/>
            <person name="La Ragione R."/>
            <person name="Hildebrand F."/>
            <person name="Pallen M.J."/>
        </authorList>
    </citation>
    <scope>NUCLEOTIDE SEQUENCE</scope>
    <source>
        <strain evidence="3">B3-1481</strain>
    </source>
</reference>
<comment type="caution">
    <text evidence="3">The sequence shown here is derived from an EMBL/GenBank/DDBJ whole genome shotgun (WGS) entry which is preliminary data.</text>
</comment>
<protein>
    <recommendedName>
        <fullName evidence="5">Fucose isomerase</fullName>
    </recommendedName>
</protein>
<evidence type="ECO:0000256" key="2">
    <source>
        <dbReference type="ARBA" id="ARBA00023277"/>
    </source>
</evidence>
<evidence type="ECO:0008006" key="5">
    <source>
        <dbReference type="Google" id="ProtNLM"/>
    </source>
</evidence>
<dbReference type="Proteomes" id="UP000823769">
    <property type="component" value="Unassembled WGS sequence"/>
</dbReference>
<dbReference type="SUPFAM" id="SSF53743">
    <property type="entry name" value="FucI/AraA N-terminal and middle domains"/>
    <property type="match status" value="1"/>
</dbReference>
<proteinExistence type="predicted"/>
<gene>
    <name evidence="3" type="ORF">IAB76_04850</name>
</gene>
<dbReference type="GO" id="GO:0005996">
    <property type="term" value="P:monosaccharide metabolic process"/>
    <property type="evidence" value="ECO:0007669"/>
    <property type="project" value="InterPro"/>
</dbReference>
<name>A0A9D9IXU1_9BACT</name>
<dbReference type="GO" id="GO:0005737">
    <property type="term" value="C:cytoplasm"/>
    <property type="evidence" value="ECO:0007669"/>
    <property type="project" value="InterPro"/>
</dbReference>